<comment type="similarity">
    <text evidence="2">Belongs to the glutamate-gated ion channel (TC 1.A.10.1) family.</text>
</comment>
<dbReference type="InParanoid" id="E0VD73"/>
<reference evidence="11" key="1">
    <citation type="submission" date="2007-04" db="EMBL/GenBank/DDBJ databases">
        <title>Annotation of Pediculus humanus corporis strain USDA.</title>
        <authorList>
            <person name="Kirkness E."/>
            <person name="Hannick L."/>
            <person name="Hass B."/>
            <person name="Bruggner R."/>
            <person name="Lawson D."/>
            <person name="Bidwell S."/>
            <person name="Joardar V."/>
            <person name="Caler E."/>
            <person name="Walenz B."/>
            <person name="Inman J."/>
            <person name="Schobel S."/>
            <person name="Galinsky K."/>
            <person name="Amedeo P."/>
            <person name="Strausberg R."/>
        </authorList>
    </citation>
    <scope>NUCLEOTIDE SEQUENCE</scope>
    <source>
        <strain evidence="11">USDA</strain>
    </source>
</reference>
<evidence type="ECO:0000256" key="4">
    <source>
        <dbReference type="ARBA" id="ARBA00022692"/>
    </source>
</evidence>
<reference evidence="12" key="3">
    <citation type="submission" date="2021-02" db="UniProtKB">
        <authorList>
            <consortium name="EnsemblMetazoa"/>
        </authorList>
    </citation>
    <scope>IDENTIFICATION</scope>
    <source>
        <strain evidence="12">USDA</strain>
    </source>
</reference>
<dbReference type="KEGG" id="phu:Phum_PHUM106060"/>
<keyword evidence="3" id="KW-1003">Cell membrane</keyword>
<comment type="subcellular location">
    <subcellularLocation>
        <location evidence="1">Cell membrane</location>
        <topology evidence="1">Multi-pass membrane protein</topology>
    </subcellularLocation>
</comment>
<dbReference type="SUPFAM" id="SSF53850">
    <property type="entry name" value="Periplasmic binding protein-like II"/>
    <property type="match status" value="1"/>
</dbReference>
<feature type="transmembrane region" description="Helical" evidence="9">
    <location>
        <begin position="201"/>
        <end position="225"/>
    </location>
</feature>
<dbReference type="eggNOG" id="KOG4440">
    <property type="taxonomic scope" value="Eukaryota"/>
</dbReference>
<evidence type="ECO:0000256" key="5">
    <source>
        <dbReference type="ARBA" id="ARBA00022989"/>
    </source>
</evidence>
<evidence type="ECO:0000256" key="2">
    <source>
        <dbReference type="ARBA" id="ARBA00008685"/>
    </source>
</evidence>
<evidence type="ECO:0000313" key="13">
    <source>
        <dbReference type="Proteomes" id="UP000009046"/>
    </source>
</evidence>
<reference evidence="11" key="2">
    <citation type="submission" date="2007-04" db="EMBL/GenBank/DDBJ databases">
        <title>The genome of the human body louse.</title>
        <authorList>
            <consortium name="The Human Body Louse Genome Consortium"/>
            <person name="Kirkness E."/>
            <person name="Walenz B."/>
            <person name="Hass B."/>
            <person name="Bruggner R."/>
            <person name="Strausberg R."/>
        </authorList>
    </citation>
    <scope>NUCLEOTIDE SEQUENCE</scope>
    <source>
        <strain evidence="11">USDA</strain>
    </source>
</reference>
<dbReference type="EMBL" id="DS235072">
    <property type="protein sequence ID" value="EEB11329.1"/>
    <property type="molecule type" value="Genomic_DNA"/>
</dbReference>
<keyword evidence="5 9" id="KW-1133">Transmembrane helix</keyword>
<dbReference type="EnsemblMetazoa" id="PHUM106060-RA">
    <property type="protein sequence ID" value="PHUM106060-PA"/>
    <property type="gene ID" value="PHUM106060"/>
</dbReference>
<evidence type="ECO:0000256" key="8">
    <source>
        <dbReference type="ARBA" id="ARBA00023180"/>
    </source>
</evidence>
<evidence type="ECO:0000259" key="10">
    <source>
        <dbReference type="Pfam" id="PF00060"/>
    </source>
</evidence>
<dbReference type="OMA" id="PLNCELL"/>
<feature type="domain" description="Ionotropic glutamate receptor C-terminal" evidence="10">
    <location>
        <begin position="136"/>
        <end position="280"/>
    </location>
</feature>
<feature type="transmembrane region" description="Helical" evidence="9">
    <location>
        <begin position="139"/>
        <end position="160"/>
    </location>
</feature>
<dbReference type="Pfam" id="PF00060">
    <property type="entry name" value="Lig_chan"/>
    <property type="match status" value="1"/>
</dbReference>
<evidence type="ECO:0000256" key="1">
    <source>
        <dbReference type="ARBA" id="ARBA00004651"/>
    </source>
</evidence>
<keyword evidence="4 9" id="KW-0812">Transmembrane</keyword>
<keyword evidence="8" id="KW-0325">Glycoprotein</keyword>
<evidence type="ECO:0000256" key="3">
    <source>
        <dbReference type="ARBA" id="ARBA00022475"/>
    </source>
</evidence>
<name>E0VD73_PEDHC</name>
<evidence type="ECO:0000313" key="12">
    <source>
        <dbReference type="EnsemblMetazoa" id="PHUM106060-PA"/>
    </source>
</evidence>
<dbReference type="PANTHER" id="PTHR42643:SF24">
    <property type="entry name" value="IONOTROPIC RECEPTOR 60A"/>
    <property type="match status" value="1"/>
</dbReference>
<dbReference type="InterPro" id="IPR001320">
    <property type="entry name" value="Iontro_rcpt_C"/>
</dbReference>
<dbReference type="GO" id="GO:0005886">
    <property type="term" value="C:plasma membrane"/>
    <property type="evidence" value="ECO:0007669"/>
    <property type="project" value="UniProtKB-SubCell"/>
</dbReference>
<feature type="transmembrane region" description="Helical" evidence="9">
    <location>
        <begin position="172"/>
        <end position="189"/>
    </location>
</feature>
<dbReference type="PANTHER" id="PTHR42643">
    <property type="entry name" value="IONOTROPIC RECEPTOR 20A-RELATED"/>
    <property type="match status" value="1"/>
</dbReference>
<gene>
    <name evidence="12" type="primary">8238190</name>
    <name evidence="11" type="ORF">Phum_PHUM106060</name>
</gene>
<dbReference type="VEuPathDB" id="VectorBase:PHUM106060"/>
<organism>
    <name type="scientific">Pediculus humanus subsp. corporis</name>
    <name type="common">Body louse</name>
    <dbReference type="NCBI Taxonomy" id="121224"/>
    <lineage>
        <taxon>Eukaryota</taxon>
        <taxon>Metazoa</taxon>
        <taxon>Ecdysozoa</taxon>
        <taxon>Arthropoda</taxon>
        <taxon>Hexapoda</taxon>
        <taxon>Insecta</taxon>
        <taxon>Pterygota</taxon>
        <taxon>Neoptera</taxon>
        <taxon>Paraneoptera</taxon>
        <taxon>Psocodea</taxon>
        <taxon>Troctomorpha</taxon>
        <taxon>Phthiraptera</taxon>
        <taxon>Anoplura</taxon>
        <taxon>Pediculidae</taxon>
        <taxon>Pediculus</taxon>
    </lineage>
</organism>
<evidence type="ECO:0000256" key="9">
    <source>
        <dbReference type="SAM" id="Phobius"/>
    </source>
</evidence>
<dbReference type="AlphaFoldDB" id="E0VD73"/>
<dbReference type="Gene3D" id="1.10.287.70">
    <property type="match status" value="1"/>
</dbReference>
<sequence length="355" mass="42138">MASKIEIFNLGNWTDNFGLVLINKPFYERRNNLKGHIFNSLIRNVSFFYEIWKELEKRLNFKTHFPEEYFEEKTMVVKNAFLQNGCDFALGKFTYNNNDINFMDFSQPIIKSEFFAFGHRHGSRLEWNSYLKPFSIDTWIVNLIWLFSSSLILTVLYRFAWKFQTSETRENFFSFTFYESLLVVFRAVCSDLTPKSYSCRLFFLSIYLTALVLTSAFSAALFSLLTIPKPDSNLNALNKLINDKRYDFALPSDLNIENFLNLTSFEWKESKLEEKLKKSNLIRDRYMSSRECLQKLCRDEFYLFIYDLPKILHEMKFVSKYCKNNIIPLRGSFLTEYLSIGFKKGSPYKKLISIQ</sequence>
<dbReference type="STRING" id="121224.E0VD73"/>
<evidence type="ECO:0000313" key="11">
    <source>
        <dbReference type="EMBL" id="EEB11329.1"/>
    </source>
</evidence>
<dbReference type="GO" id="GO:0050906">
    <property type="term" value="P:detection of stimulus involved in sensory perception"/>
    <property type="evidence" value="ECO:0007669"/>
    <property type="project" value="UniProtKB-ARBA"/>
</dbReference>
<dbReference type="HOGENOM" id="CLU_781445_0_0_1"/>
<dbReference type="RefSeq" id="XP_002424067.1">
    <property type="nucleotide sequence ID" value="XM_002424022.1"/>
</dbReference>
<evidence type="ECO:0000256" key="6">
    <source>
        <dbReference type="ARBA" id="ARBA00023136"/>
    </source>
</evidence>
<keyword evidence="6 9" id="KW-0472">Membrane</keyword>
<dbReference type="Proteomes" id="UP000009046">
    <property type="component" value="Unassembled WGS sequence"/>
</dbReference>
<dbReference type="Gene3D" id="3.40.190.10">
    <property type="entry name" value="Periplasmic binding protein-like II"/>
    <property type="match status" value="1"/>
</dbReference>
<keyword evidence="13" id="KW-1185">Reference proteome</keyword>
<evidence type="ECO:0000256" key="7">
    <source>
        <dbReference type="ARBA" id="ARBA00023170"/>
    </source>
</evidence>
<dbReference type="GeneID" id="8238190"/>
<dbReference type="InterPro" id="IPR052192">
    <property type="entry name" value="Insect_Ionotropic_Sensory_Rcpt"/>
</dbReference>
<dbReference type="OrthoDB" id="8186464at2759"/>
<dbReference type="GO" id="GO:0015276">
    <property type="term" value="F:ligand-gated monoatomic ion channel activity"/>
    <property type="evidence" value="ECO:0007669"/>
    <property type="project" value="InterPro"/>
</dbReference>
<dbReference type="EMBL" id="AAZO01001256">
    <property type="status" value="NOT_ANNOTATED_CDS"/>
    <property type="molecule type" value="Genomic_DNA"/>
</dbReference>
<dbReference type="CTD" id="8238190"/>
<protein>
    <recommendedName>
        <fullName evidence="10">Ionotropic glutamate receptor C-terminal domain-containing protein</fullName>
    </recommendedName>
</protein>
<keyword evidence="7" id="KW-0675">Receptor</keyword>
<proteinExistence type="inferred from homology"/>
<accession>E0VD73</accession>